<evidence type="ECO:0000256" key="2">
    <source>
        <dbReference type="ARBA" id="ARBA00022692"/>
    </source>
</evidence>
<dbReference type="Proteomes" id="UP000075193">
    <property type="component" value="Unassembled WGS sequence"/>
</dbReference>
<feature type="transmembrane region" description="Helical" evidence="5">
    <location>
        <begin position="112"/>
        <end position="132"/>
    </location>
</feature>
<dbReference type="EMBL" id="FIIC01000002">
    <property type="protein sequence ID" value="CYV43230.1"/>
    <property type="molecule type" value="Genomic_DNA"/>
</dbReference>
<accession>A0A0Z8K2B6</accession>
<feature type="transmembrane region" description="Helical" evidence="5">
    <location>
        <begin position="412"/>
        <end position="431"/>
    </location>
</feature>
<keyword evidence="2 5" id="KW-0812">Transmembrane</keyword>
<dbReference type="Pfam" id="PF01943">
    <property type="entry name" value="Polysacc_synt"/>
    <property type="match status" value="1"/>
</dbReference>
<protein>
    <submittedName>
        <fullName evidence="6">Membrane protein</fullName>
    </submittedName>
</protein>
<dbReference type="RefSeq" id="WP_044679113.1">
    <property type="nucleotide sequence ID" value="NZ_CEDF01000080.1"/>
</dbReference>
<dbReference type="GO" id="GO:0016020">
    <property type="term" value="C:membrane"/>
    <property type="evidence" value="ECO:0007669"/>
    <property type="project" value="UniProtKB-SubCell"/>
</dbReference>
<feature type="transmembrane region" description="Helical" evidence="5">
    <location>
        <begin position="83"/>
        <end position="106"/>
    </location>
</feature>
<dbReference type="PANTHER" id="PTHR43424:SF1">
    <property type="entry name" value="LOCUS PUTATIVE PROTEIN 1-RELATED"/>
    <property type="match status" value="1"/>
</dbReference>
<keyword evidence="4 5" id="KW-0472">Membrane</keyword>
<dbReference type="PANTHER" id="PTHR43424">
    <property type="entry name" value="LOCUS PUTATIVE PROTEIN 1-RELATED"/>
    <property type="match status" value="1"/>
</dbReference>
<comment type="subcellular location">
    <subcellularLocation>
        <location evidence="1">Membrane</location>
        <topology evidence="1">Multi-pass membrane protein</topology>
    </subcellularLocation>
</comment>
<feature type="transmembrane region" description="Helical" evidence="5">
    <location>
        <begin position="141"/>
        <end position="160"/>
    </location>
</feature>
<evidence type="ECO:0000256" key="3">
    <source>
        <dbReference type="ARBA" id="ARBA00022989"/>
    </source>
</evidence>
<evidence type="ECO:0000313" key="6">
    <source>
        <dbReference type="EMBL" id="CYV43230.1"/>
    </source>
</evidence>
<keyword evidence="3 5" id="KW-1133">Transmembrane helix</keyword>
<feature type="transmembrane region" description="Helical" evidence="5">
    <location>
        <begin position="206"/>
        <end position="225"/>
    </location>
</feature>
<dbReference type="InterPro" id="IPR002797">
    <property type="entry name" value="Polysacc_synth"/>
</dbReference>
<feature type="transmembrane region" description="Helical" evidence="5">
    <location>
        <begin position="7"/>
        <end position="28"/>
    </location>
</feature>
<reference evidence="6 7" key="1">
    <citation type="submission" date="2016-02" db="EMBL/GenBank/DDBJ databases">
        <authorList>
            <consortium name="Pathogen Informatics"/>
        </authorList>
    </citation>
    <scope>NUCLEOTIDE SEQUENCE [LARGE SCALE GENOMIC DNA]</scope>
    <source>
        <strain evidence="6 7">LSS79</strain>
    </source>
</reference>
<feature type="transmembrane region" description="Helical" evidence="5">
    <location>
        <begin position="166"/>
        <end position="186"/>
    </location>
</feature>
<feature type="transmembrane region" description="Helical" evidence="5">
    <location>
        <begin position="443"/>
        <end position="465"/>
    </location>
</feature>
<sequence length="475" mass="53871">MKVFKNFIYNFVYKILTIILPFITVPYVTRIFAPEVLGKYNYTASIATYFTMFGMLGILIYGSNQIAKNVHKGREVLSSTFSSIYYFQLLTTLIATLSFILYIFLFPSAYKIFFLIQIFSLISNMIDISWLFQGVEDFKSIVVRNIFVKLASVALIFTLIKNSSDIYSYILIMTISNLLSQMIIWVNMNKYVKLIRVSWKSIISHLKPTISFFLPQMSITLYNTIDRVILGSFGGVYDVGIYTQAININTILISLVATLSAVLLPRMTSLYAQGKHEEISNMMEYSMLFNSLLTFPTVIGMQLINHDFVQWFLGEGYGETAIAISIVVFSLIPISFSEIVGRQTLIPTDNVKQFTISVMIGAIVSVVLNFQLIPVLGYKGAAITMVIVEIVVCICMAYFARTHINIIKLLFIAMKPLFNAVLTGLLVYLISANMHFSNMLYSILFKIVLFVIIYSLLLILTKTVTSKEISVLKRK</sequence>
<dbReference type="CDD" id="cd13128">
    <property type="entry name" value="MATE_Wzx_like"/>
    <property type="match status" value="1"/>
</dbReference>
<name>A0A0Z8K2B6_STRSU</name>
<feature type="transmembrane region" description="Helical" evidence="5">
    <location>
        <begin position="245"/>
        <end position="264"/>
    </location>
</feature>
<dbReference type="InterPro" id="IPR052556">
    <property type="entry name" value="PolySynth_Transporter"/>
</dbReference>
<evidence type="ECO:0000256" key="1">
    <source>
        <dbReference type="ARBA" id="ARBA00004141"/>
    </source>
</evidence>
<feature type="transmembrane region" description="Helical" evidence="5">
    <location>
        <begin position="380"/>
        <end position="400"/>
    </location>
</feature>
<evidence type="ECO:0000256" key="5">
    <source>
        <dbReference type="SAM" id="Phobius"/>
    </source>
</evidence>
<feature type="transmembrane region" description="Helical" evidence="5">
    <location>
        <begin position="285"/>
        <end position="304"/>
    </location>
</feature>
<feature type="transmembrane region" description="Helical" evidence="5">
    <location>
        <begin position="354"/>
        <end position="374"/>
    </location>
</feature>
<gene>
    <name evidence="6" type="primary">rfbX</name>
    <name evidence="6" type="ORF">ERS132441_00318</name>
</gene>
<proteinExistence type="predicted"/>
<evidence type="ECO:0000256" key="4">
    <source>
        <dbReference type="ARBA" id="ARBA00023136"/>
    </source>
</evidence>
<feature type="transmembrane region" description="Helical" evidence="5">
    <location>
        <begin position="40"/>
        <end position="62"/>
    </location>
</feature>
<feature type="transmembrane region" description="Helical" evidence="5">
    <location>
        <begin position="316"/>
        <end position="334"/>
    </location>
</feature>
<organism evidence="6 7">
    <name type="scientific">Streptococcus suis</name>
    <dbReference type="NCBI Taxonomy" id="1307"/>
    <lineage>
        <taxon>Bacteria</taxon>
        <taxon>Bacillati</taxon>
        <taxon>Bacillota</taxon>
        <taxon>Bacilli</taxon>
        <taxon>Lactobacillales</taxon>
        <taxon>Streptococcaceae</taxon>
        <taxon>Streptococcus</taxon>
    </lineage>
</organism>
<dbReference type="AlphaFoldDB" id="A0A0Z8K2B6"/>
<evidence type="ECO:0000313" key="7">
    <source>
        <dbReference type="Proteomes" id="UP000075193"/>
    </source>
</evidence>